<feature type="compositionally biased region" description="Polar residues" evidence="1">
    <location>
        <begin position="100"/>
        <end position="118"/>
    </location>
</feature>
<protein>
    <submittedName>
        <fullName evidence="3">Uncharacterized protein LOC111289300 isoform X1</fullName>
    </submittedName>
</protein>
<dbReference type="PANTHER" id="PTHR34468:SF2">
    <property type="entry name" value="MICROTUBULE-ASSOCIATED FUTSCH-LIKE PROTEIN"/>
    <property type="match status" value="1"/>
</dbReference>
<dbReference type="AlphaFoldDB" id="A0A6P5Y694"/>
<feature type="compositionally biased region" description="Polar residues" evidence="1">
    <location>
        <begin position="259"/>
        <end position="280"/>
    </location>
</feature>
<gene>
    <name evidence="3" type="primary">LOC111289300</name>
</gene>
<feature type="region of interest" description="Disordered" evidence="1">
    <location>
        <begin position="199"/>
        <end position="339"/>
    </location>
</feature>
<evidence type="ECO:0000313" key="3">
    <source>
        <dbReference type="RefSeq" id="XP_022735968.1"/>
    </source>
</evidence>
<dbReference type="Proteomes" id="UP000515121">
    <property type="component" value="Unplaced"/>
</dbReference>
<name>A0A6P5Y694_DURZI</name>
<evidence type="ECO:0000313" key="2">
    <source>
        <dbReference type="Proteomes" id="UP000515121"/>
    </source>
</evidence>
<keyword evidence="2" id="KW-1185">Reference proteome</keyword>
<feature type="compositionally biased region" description="Polar residues" evidence="1">
    <location>
        <begin position="310"/>
        <end position="319"/>
    </location>
</feature>
<evidence type="ECO:0000256" key="1">
    <source>
        <dbReference type="SAM" id="MobiDB-lite"/>
    </source>
</evidence>
<feature type="compositionally biased region" description="Basic and acidic residues" evidence="1">
    <location>
        <begin position="214"/>
        <end position="224"/>
    </location>
</feature>
<proteinExistence type="predicted"/>
<dbReference type="KEGG" id="dzi:111289300"/>
<feature type="compositionally biased region" description="Polar residues" evidence="1">
    <location>
        <begin position="41"/>
        <end position="58"/>
    </location>
</feature>
<dbReference type="PANTHER" id="PTHR34468">
    <property type="entry name" value="MICROTUBULE-ASSOCIATED FUTSCH-LIKE PROTEIN"/>
    <property type="match status" value="1"/>
</dbReference>
<sequence length="339" mass="36672">MEEPVEEQQPTVQNSGSAENSKLRYPLRSSTKSKEEKPTTRDLSNSSSSTRGRATPSVSKRVKSAKPPRRLSIPTKSTVTPSPKFVGIINPISEARAKKSTNGQGKSDTPLSDASRSATRGRFNVLSSAPYWLSQIKLSESASKHSVSIGFFKLAFEAGCEPFQKMHDELKSYVRRHNLGESGEAIKELLEIYNVSANSDQPQVSETCSLVPEEGTRSSDDEVHSVSSAEGSRKVKPKSLNNDAAQVSSVAKSAKEATPKNNPATRNKVLNKNSSNSRSASDIGCRKLQKRTKSEPVKGKDKTKSPATKLPNQEGQVSPSAAGVTAEEDKKNMDVPLTE</sequence>
<feature type="region of interest" description="Disordered" evidence="1">
    <location>
        <begin position="1"/>
        <end position="118"/>
    </location>
</feature>
<accession>A0A6P5Y694</accession>
<dbReference type="OrthoDB" id="1930709at2759"/>
<feature type="compositionally biased region" description="Polar residues" evidence="1">
    <location>
        <begin position="199"/>
        <end position="208"/>
    </location>
</feature>
<dbReference type="GeneID" id="111289300"/>
<reference evidence="3" key="1">
    <citation type="submission" date="2025-08" db="UniProtKB">
        <authorList>
            <consortium name="RefSeq"/>
        </authorList>
    </citation>
    <scope>IDENTIFICATION</scope>
    <source>
        <tissue evidence="3">Fruit stalk</tissue>
    </source>
</reference>
<feature type="compositionally biased region" description="Basic and acidic residues" evidence="1">
    <location>
        <begin position="292"/>
        <end position="304"/>
    </location>
</feature>
<dbReference type="RefSeq" id="XP_022735968.1">
    <property type="nucleotide sequence ID" value="XM_022880233.1"/>
</dbReference>
<organism evidence="2 3">
    <name type="scientific">Durio zibethinus</name>
    <name type="common">Durian</name>
    <dbReference type="NCBI Taxonomy" id="66656"/>
    <lineage>
        <taxon>Eukaryota</taxon>
        <taxon>Viridiplantae</taxon>
        <taxon>Streptophyta</taxon>
        <taxon>Embryophyta</taxon>
        <taxon>Tracheophyta</taxon>
        <taxon>Spermatophyta</taxon>
        <taxon>Magnoliopsida</taxon>
        <taxon>eudicotyledons</taxon>
        <taxon>Gunneridae</taxon>
        <taxon>Pentapetalae</taxon>
        <taxon>rosids</taxon>
        <taxon>malvids</taxon>
        <taxon>Malvales</taxon>
        <taxon>Malvaceae</taxon>
        <taxon>Helicteroideae</taxon>
        <taxon>Durio</taxon>
    </lineage>
</organism>
<feature type="compositionally biased region" description="Basic residues" evidence="1">
    <location>
        <begin position="60"/>
        <end position="69"/>
    </location>
</feature>